<name>A0A8X6HPA0_TRICU</name>
<evidence type="ECO:0000313" key="1">
    <source>
        <dbReference type="EMBL" id="GFR26988.1"/>
    </source>
</evidence>
<accession>A0A8X6HPA0</accession>
<comment type="caution">
    <text evidence="1">The sequence shown here is derived from an EMBL/GenBank/DDBJ whole genome shotgun (WGS) entry which is preliminary data.</text>
</comment>
<keyword evidence="2" id="KW-1185">Reference proteome</keyword>
<dbReference type="EMBL" id="BMAO01028730">
    <property type="protein sequence ID" value="GFR26988.1"/>
    <property type="molecule type" value="Genomic_DNA"/>
</dbReference>
<reference evidence="1" key="1">
    <citation type="submission" date="2020-07" db="EMBL/GenBank/DDBJ databases">
        <title>Multicomponent nature underlies the extraordinary mechanical properties of spider dragline silk.</title>
        <authorList>
            <person name="Kono N."/>
            <person name="Nakamura H."/>
            <person name="Mori M."/>
            <person name="Yoshida Y."/>
            <person name="Ohtoshi R."/>
            <person name="Malay A.D."/>
            <person name="Moran D.A.P."/>
            <person name="Tomita M."/>
            <person name="Numata K."/>
            <person name="Arakawa K."/>
        </authorList>
    </citation>
    <scope>NUCLEOTIDE SEQUENCE</scope>
</reference>
<organism evidence="1 2">
    <name type="scientific">Trichonephila clavata</name>
    <name type="common">Joro spider</name>
    <name type="synonym">Nephila clavata</name>
    <dbReference type="NCBI Taxonomy" id="2740835"/>
    <lineage>
        <taxon>Eukaryota</taxon>
        <taxon>Metazoa</taxon>
        <taxon>Ecdysozoa</taxon>
        <taxon>Arthropoda</taxon>
        <taxon>Chelicerata</taxon>
        <taxon>Arachnida</taxon>
        <taxon>Araneae</taxon>
        <taxon>Araneomorphae</taxon>
        <taxon>Entelegynae</taxon>
        <taxon>Araneoidea</taxon>
        <taxon>Nephilidae</taxon>
        <taxon>Trichonephila</taxon>
    </lineage>
</organism>
<gene>
    <name evidence="1" type="ORF">TNCT_343711</name>
</gene>
<protein>
    <submittedName>
        <fullName evidence="1">Uncharacterized protein</fullName>
    </submittedName>
</protein>
<sequence length="101" mass="11536">MKGTIQPGILLHGLSVDSLQRTSTLAEVWLGRLPICSMVNLLYSSEVNPDFDELFRQRILYLVGIDLFSQLIDVNYSPSFYKGFESLRICLSRKSLSVQFF</sequence>
<dbReference type="Proteomes" id="UP000887116">
    <property type="component" value="Unassembled WGS sequence"/>
</dbReference>
<proteinExistence type="predicted"/>
<evidence type="ECO:0000313" key="2">
    <source>
        <dbReference type="Proteomes" id="UP000887116"/>
    </source>
</evidence>
<dbReference type="AlphaFoldDB" id="A0A8X6HPA0"/>